<reference evidence="2 3" key="1">
    <citation type="submission" date="2018-08" db="EMBL/GenBank/DDBJ databases">
        <title>Genomic investigation of the strawberry pathogen Phytophthora fragariae indicates pathogenicity is determined by transcriptional variation in three key races.</title>
        <authorList>
            <person name="Adams T.M."/>
            <person name="Armitage A.D."/>
            <person name="Sobczyk M.K."/>
            <person name="Bates H.J."/>
            <person name="Dunwell J.M."/>
            <person name="Nellist C.F."/>
            <person name="Harrison R.J."/>
        </authorList>
    </citation>
    <scope>NUCLEOTIDE SEQUENCE [LARGE SCALE GENOMIC DNA]</scope>
    <source>
        <strain evidence="2 3">SCRP333</strain>
    </source>
</reference>
<organism evidence="2 3">
    <name type="scientific">Phytophthora rubi</name>
    <dbReference type="NCBI Taxonomy" id="129364"/>
    <lineage>
        <taxon>Eukaryota</taxon>
        <taxon>Sar</taxon>
        <taxon>Stramenopiles</taxon>
        <taxon>Oomycota</taxon>
        <taxon>Peronosporomycetes</taxon>
        <taxon>Peronosporales</taxon>
        <taxon>Peronosporaceae</taxon>
        <taxon>Phytophthora</taxon>
    </lineage>
</organism>
<sequence length="903" mass="98875">MTQLVHVADRSPVLVRLRALENKTPSPLCVVKIRPTLLHFVADGRVWCVIRSKIPITDVVGYGLDCSSGEKRHKILVSAADGNVWVVTLPGKLQPGVGVVTGELLLERSSSDSCGEMVKWFCQLPGVQSVDHTPAGSGLTSLTLMRSLVTPSTLIVSTRGSSESKLQRHQWLELDEMEGEQSTCTICLNSQESRHSTLITSLFPDAAKYAGTAAILQGDLDGWVRFSLVHYPCVKGDVAKASVIRSGALARLDQPVQMISPFTASVTSSLPTGDGNDEAAFDALLVLGSRGQVGIVDFRNSGRVEKFPVSLRKLDIGRAAQSLVFVDELKVCVYCSSGSAFVCRAGDMLVRAHHSNDSTDAFAEKLPLPQGILRLVSLDNGQGISILFSSGRIISVDEPALNAMVSAVLPKTPGDQRSSSKGEPSSEHRVRNLLHRIAQVSTESTVLRTQSKQMNHQLKALYSALEMLRVVETTGVEAVAKCDLGASIVSTGNLSNRPTVKLVFSLRFVSPEADVSSNQWWLCVYVRTRKCAVTSYSFPVENVFTGTKQSIVLDPDTLALRDQGALWASCSLIFCPSENVHRESKGGAANNSDSIEQEAPLSFTIPLIQDRRFLFAQLSQPIEEEIPVSQVAVQAAFRQSHDPILPLGRASHTDKEEKASSTALWSGVQWWAALADHAHKNPSFAAMWSKVAPSTLPLSPPSRFVISIPSFFVTEDDDDDEDEDFEKVRVERMVSFLRQLLEIPVEEVPRLRRSCRTQHGKLWTVLRALSGSLILLRFTTSEDQQRSVDLTIQCSDVADLSAMRALVLEAINNWRDGINRGVSAATYSKDLTLDDTSEMLEPISALENILEDLKLKTATGIEDPESAICTDEVLHALAQLAHVETQTLTLYWKTRLNINRTIM</sequence>
<evidence type="ECO:0000313" key="2">
    <source>
        <dbReference type="EMBL" id="KAE9355660.1"/>
    </source>
</evidence>
<feature type="region of interest" description="Disordered" evidence="1">
    <location>
        <begin position="409"/>
        <end position="429"/>
    </location>
</feature>
<comment type="caution">
    <text evidence="2">The sequence shown here is derived from an EMBL/GenBank/DDBJ whole genome shotgun (WGS) entry which is preliminary data.</text>
</comment>
<dbReference type="AlphaFoldDB" id="A0A6A4G5E7"/>
<keyword evidence="3" id="KW-1185">Reference proteome</keyword>
<dbReference type="Proteomes" id="UP000434957">
    <property type="component" value="Unassembled WGS sequence"/>
</dbReference>
<proteinExistence type="predicted"/>
<accession>A0A6A4G5E7</accession>
<dbReference type="EMBL" id="QXFT01000088">
    <property type="protein sequence ID" value="KAE9355660.1"/>
    <property type="molecule type" value="Genomic_DNA"/>
</dbReference>
<evidence type="ECO:0000256" key="1">
    <source>
        <dbReference type="SAM" id="MobiDB-lite"/>
    </source>
</evidence>
<name>A0A6A4G5E7_9STRA</name>
<feature type="compositionally biased region" description="Basic and acidic residues" evidence="1">
    <location>
        <begin position="418"/>
        <end position="429"/>
    </location>
</feature>
<gene>
    <name evidence="2" type="ORF">PR003_g2711</name>
</gene>
<evidence type="ECO:0000313" key="3">
    <source>
        <dbReference type="Proteomes" id="UP000434957"/>
    </source>
</evidence>
<protein>
    <submittedName>
        <fullName evidence="2">Uncharacterized protein</fullName>
    </submittedName>
</protein>